<protein>
    <submittedName>
        <fullName evidence="2">Uncharacterized protein</fullName>
    </submittedName>
</protein>
<accession>A0AA88RNM7</accession>
<gene>
    <name evidence="2" type="ORF">RJ640_025225</name>
</gene>
<feature type="compositionally biased region" description="Basic and acidic residues" evidence="1">
    <location>
        <begin position="57"/>
        <end position="72"/>
    </location>
</feature>
<reference evidence="2" key="1">
    <citation type="submission" date="2022-12" db="EMBL/GenBank/DDBJ databases">
        <title>Draft genome assemblies for two species of Escallonia (Escalloniales).</title>
        <authorList>
            <person name="Chanderbali A."/>
            <person name="Dervinis C."/>
            <person name="Anghel I."/>
            <person name="Soltis D."/>
            <person name="Soltis P."/>
            <person name="Zapata F."/>
        </authorList>
    </citation>
    <scope>NUCLEOTIDE SEQUENCE</scope>
    <source>
        <strain evidence="2">UCBG92.1500</strain>
        <tissue evidence="2">Leaf</tissue>
    </source>
</reference>
<dbReference type="Proteomes" id="UP001187471">
    <property type="component" value="Unassembled WGS sequence"/>
</dbReference>
<keyword evidence="3" id="KW-1185">Reference proteome</keyword>
<feature type="region of interest" description="Disordered" evidence="1">
    <location>
        <begin position="57"/>
        <end position="105"/>
    </location>
</feature>
<dbReference type="EMBL" id="JAVXUO010000387">
    <property type="protein sequence ID" value="KAK2992722.1"/>
    <property type="molecule type" value="Genomic_DNA"/>
</dbReference>
<evidence type="ECO:0000313" key="2">
    <source>
        <dbReference type="EMBL" id="KAK2992722.1"/>
    </source>
</evidence>
<organism evidence="2 3">
    <name type="scientific">Escallonia rubra</name>
    <dbReference type="NCBI Taxonomy" id="112253"/>
    <lineage>
        <taxon>Eukaryota</taxon>
        <taxon>Viridiplantae</taxon>
        <taxon>Streptophyta</taxon>
        <taxon>Embryophyta</taxon>
        <taxon>Tracheophyta</taxon>
        <taxon>Spermatophyta</taxon>
        <taxon>Magnoliopsida</taxon>
        <taxon>eudicotyledons</taxon>
        <taxon>Gunneridae</taxon>
        <taxon>Pentapetalae</taxon>
        <taxon>asterids</taxon>
        <taxon>campanulids</taxon>
        <taxon>Escalloniales</taxon>
        <taxon>Escalloniaceae</taxon>
        <taxon>Escallonia</taxon>
    </lineage>
</organism>
<evidence type="ECO:0000313" key="3">
    <source>
        <dbReference type="Proteomes" id="UP001187471"/>
    </source>
</evidence>
<name>A0AA88RNM7_9ASTE</name>
<proteinExistence type="predicted"/>
<sequence length="105" mass="12224">MAKSLLGVLVLDAKDDVACNIKELLVNCHTFARYIQRVGRVWMLDRMLFEVSKHSEAARAQVSRERADEKWQKQIWSQRHGLPKQHDVQIKKPDDPKNAHQGSRH</sequence>
<feature type="compositionally biased region" description="Basic and acidic residues" evidence="1">
    <location>
        <begin position="84"/>
        <end position="98"/>
    </location>
</feature>
<comment type="caution">
    <text evidence="2">The sequence shown here is derived from an EMBL/GenBank/DDBJ whole genome shotgun (WGS) entry which is preliminary data.</text>
</comment>
<dbReference type="AlphaFoldDB" id="A0AA88RNM7"/>
<evidence type="ECO:0000256" key="1">
    <source>
        <dbReference type="SAM" id="MobiDB-lite"/>
    </source>
</evidence>